<reference evidence="8" key="1">
    <citation type="submission" date="2022-08" db="EMBL/GenBank/DDBJ databases">
        <title>Complete Genome Sequences of 2 Bosea sp. soil isolates.</title>
        <authorList>
            <person name="Alvarez Arevalo M."/>
            <person name="Sterndorff E.B."/>
            <person name="Faurdal D."/>
            <person name="Joergensen T.S."/>
            <person name="Weber T."/>
        </authorList>
    </citation>
    <scope>NUCLEOTIDE SEQUENCE</scope>
    <source>
        <strain evidence="8">NBC_00436</strain>
    </source>
</reference>
<evidence type="ECO:0000256" key="4">
    <source>
        <dbReference type="ARBA" id="ARBA00023306"/>
    </source>
</evidence>
<dbReference type="PANTHER" id="PTHR32432:SF4">
    <property type="entry name" value="CELL DIVISION PROTEIN FTSA"/>
    <property type="match status" value="1"/>
</dbReference>
<evidence type="ECO:0000256" key="6">
    <source>
        <dbReference type="PIRNR" id="PIRNR003101"/>
    </source>
</evidence>
<comment type="subcellular location">
    <subcellularLocation>
        <location evidence="5">Cell membrane</location>
        <topology evidence="5">Peripheral membrane protein</topology>
        <orientation evidence="5">Cytoplasmic side</orientation>
    </subcellularLocation>
    <text evidence="5">Localizes to the Z ring in an FtsZ-dependent manner. Targeted to the membrane through a conserved C-terminal amphipathic helix.</text>
</comment>
<dbReference type="EMBL" id="CP102774">
    <property type="protein sequence ID" value="UZF89801.1"/>
    <property type="molecule type" value="Genomic_DNA"/>
</dbReference>
<organism evidence="8">
    <name type="scientific">Bosea sp. NBC_00436</name>
    <dbReference type="NCBI Taxonomy" id="2969620"/>
    <lineage>
        <taxon>Bacteria</taxon>
        <taxon>Pseudomonadati</taxon>
        <taxon>Pseudomonadota</taxon>
        <taxon>Alphaproteobacteria</taxon>
        <taxon>Hyphomicrobiales</taxon>
        <taxon>Boseaceae</taxon>
        <taxon>Bosea</taxon>
    </lineage>
</organism>
<evidence type="ECO:0000256" key="3">
    <source>
        <dbReference type="ARBA" id="ARBA00023136"/>
    </source>
</evidence>
<comment type="subunit">
    <text evidence="5">Self-interacts. Interacts with FtsZ.</text>
</comment>
<dbReference type="Pfam" id="PF14450">
    <property type="entry name" value="FtsA"/>
    <property type="match status" value="1"/>
</dbReference>
<dbReference type="Gene3D" id="3.30.1490.110">
    <property type="match status" value="1"/>
</dbReference>
<name>A0A9E8CU27_9HYPH</name>
<feature type="domain" description="SHS2" evidence="7">
    <location>
        <begin position="12"/>
        <end position="208"/>
    </location>
</feature>
<dbReference type="InterPro" id="IPR050696">
    <property type="entry name" value="FtsA/MreB"/>
</dbReference>
<accession>A0A9E8CU27</accession>
<evidence type="ECO:0000256" key="1">
    <source>
        <dbReference type="ARBA" id="ARBA00022475"/>
    </source>
</evidence>
<keyword evidence="2 5" id="KW-0132">Cell division</keyword>
<keyword evidence="3 5" id="KW-0472">Membrane</keyword>
<evidence type="ECO:0000313" key="8">
    <source>
        <dbReference type="EMBL" id="UZF89801.1"/>
    </source>
</evidence>
<dbReference type="InterPro" id="IPR003494">
    <property type="entry name" value="SHS2_FtsA"/>
</dbReference>
<dbReference type="InterPro" id="IPR020823">
    <property type="entry name" value="Cell_div_FtsA"/>
</dbReference>
<proteinExistence type="inferred from homology"/>
<comment type="similarity">
    <text evidence="5 6">Belongs to the FtsA/MreB family.</text>
</comment>
<sequence length="431" mass="45174">MRPLSSRKSATLSILDIGTSKVVCLIAELSPAETNERLRGRTHVARIIGIGHQRSLGLKGGAIVDLESAERAIRAAVDAAERMAKVEVQSVIVNLTGGRIGSQHYAASVDLRSGSVGDSDVKRVLATAATHALRPGKAVLHALPTGYALDGVPGVLDPRGLIGGKLSVDMHVVASEAAAARNVMLAVERCHLEVEAVVATPYASGLSVLVDDESEMGVVLVDLGGGSTSLGVFSGGHLVHADAIAVGGNHITMDVARGLSTRVSAAERLKTLHGSCISSASDERDMIAVPQVDDDERDMPNHLAKSHLVRIIKPRVEEILELVRDRLNNAGFSAQAGRRVVLTGGACQLTGLPEVARRILGGQVRTGRPLGIKGLPEAGKGPAFAAAVGLLVYPQVAHVEHFEPRAAGARHFATGTDGYFSRVGRWLKDSF</sequence>
<dbReference type="GO" id="GO:0032153">
    <property type="term" value="C:cell division site"/>
    <property type="evidence" value="ECO:0007669"/>
    <property type="project" value="UniProtKB-UniRule"/>
</dbReference>
<dbReference type="Pfam" id="PF02491">
    <property type="entry name" value="SHS2_FTSA"/>
    <property type="match status" value="1"/>
</dbReference>
<dbReference type="InterPro" id="IPR043129">
    <property type="entry name" value="ATPase_NBD"/>
</dbReference>
<dbReference type="SMART" id="SM00842">
    <property type="entry name" value="FtsA"/>
    <property type="match status" value="1"/>
</dbReference>
<comment type="function">
    <text evidence="5 6">Cell division protein that is involved in the assembly of the Z ring. May serve as a membrane anchor for the Z ring.</text>
</comment>
<keyword evidence="4 5" id="KW-0131">Cell cycle</keyword>
<evidence type="ECO:0000256" key="5">
    <source>
        <dbReference type="HAMAP-Rule" id="MF_02033"/>
    </source>
</evidence>
<dbReference type="AlphaFoldDB" id="A0A9E8CU27"/>
<dbReference type="SUPFAM" id="SSF53067">
    <property type="entry name" value="Actin-like ATPase domain"/>
    <property type="match status" value="2"/>
</dbReference>
<dbReference type="HAMAP" id="MF_02033">
    <property type="entry name" value="FtsA"/>
    <property type="match status" value="1"/>
</dbReference>
<dbReference type="GO" id="GO:0043093">
    <property type="term" value="P:FtsZ-dependent cytokinesis"/>
    <property type="evidence" value="ECO:0007669"/>
    <property type="project" value="UniProtKB-UniRule"/>
</dbReference>
<evidence type="ECO:0000256" key="2">
    <source>
        <dbReference type="ARBA" id="ARBA00022618"/>
    </source>
</evidence>
<keyword evidence="1 5" id="KW-1003">Cell membrane</keyword>
<dbReference type="PIRSF" id="PIRSF003101">
    <property type="entry name" value="FtsA"/>
    <property type="match status" value="1"/>
</dbReference>
<dbReference type="NCBIfam" id="TIGR01174">
    <property type="entry name" value="ftsA"/>
    <property type="match status" value="1"/>
</dbReference>
<evidence type="ECO:0000259" key="7">
    <source>
        <dbReference type="SMART" id="SM00842"/>
    </source>
</evidence>
<protein>
    <recommendedName>
        <fullName evidence="5 6">Cell division protein FtsA</fullName>
    </recommendedName>
</protein>
<dbReference type="Gene3D" id="3.30.420.40">
    <property type="match status" value="1"/>
</dbReference>
<dbReference type="GO" id="GO:0009898">
    <property type="term" value="C:cytoplasmic side of plasma membrane"/>
    <property type="evidence" value="ECO:0007669"/>
    <property type="project" value="UniProtKB-UniRule"/>
</dbReference>
<dbReference type="PANTHER" id="PTHR32432">
    <property type="entry name" value="CELL DIVISION PROTEIN FTSA-RELATED"/>
    <property type="match status" value="1"/>
</dbReference>
<dbReference type="CDD" id="cd24048">
    <property type="entry name" value="ASKHA_NBD_FtsA"/>
    <property type="match status" value="1"/>
</dbReference>
<gene>
    <name evidence="5 8" type="primary">ftsA</name>
    <name evidence="8" type="ORF">NWE54_13115</name>
</gene>